<dbReference type="SUPFAM" id="SSF57850">
    <property type="entry name" value="RING/U-box"/>
    <property type="match status" value="1"/>
</dbReference>
<evidence type="ECO:0000256" key="3">
    <source>
        <dbReference type="ARBA" id="ARBA00022833"/>
    </source>
</evidence>
<dbReference type="PROSITE" id="PS00518">
    <property type="entry name" value="ZF_RING_1"/>
    <property type="match status" value="1"/>
</dbReference>
<gene>
    <name evidence="7" type="ORF">M9Y10_034081</name>
</gene>
<dbReference type="SMART" id="SM00184">
    <property type="entry name" value="RING"/>
    <property type="match status" value="1"/>
</dbReference>
<evidence type="ECO:0000256" key="4">
    <source>
        <dbReference type="PROSITE-ProRule" id="PRU00175"/>
    </source>
</evidence>
<dbReference type="Pfam" id="PF13920">
    <property type="entry name" value="zf-C3HC4_3"/>
    <property type="match status" value="1"/>
</dbReference>
<feature type="domain" description="RING-type" evidence="6">
    <location>
        <begin position="242"/>
        <end position="280"/>
    </location>
</feature>
<keyword evidence="3" id="KW-0862">Zinc</keyword>
<dbReference type="InterPro" id="IPR013083">
    <property type="entry name" value="Znf_RING/FYVE/PHD"/>
</dbReference>
<name>A0ABR2KDX3_9EUKA</name>
<sequence length="305" mass="35463">MNQNHNDWNVEGAFARNYTMFGLLVVVLFCLLWLADIYDIIFIFILTLSVFFYIETKLSNNISKIMNEPDFEFPFNASGVIFQSLICIFSAIIMILVYVDYFNLTISLMNPLSFVVNYTKSIALTMVVFNFYLALKIILVGFRIASIFQVKRGLFAIFHRFAIFLRSLLITRKWIDFFSNSMHTKLIPIIISKDFSICKMFLISKSIFFAELIWDFDVVRYTFYTSYRKLFAPIQCKEDTNCDICHKPSLNQIKLDCGHIFCQQCIDEALHDRPFCPICNEPPVKDPTFAFFDGAISLAAVFCCF</sequence>
<keyword evidence="2 4" id="KW-0863">Zinc-finger</keyword>
<dbReference type="InterPro" id="IPR017907">
    <property type="entry name" value="Znf_RING_CS"/>
</dbReference>
<keyword evidence="5" id="KW-0812">Transmembrane</keyword>
<dbReference type="PROSITE" id="PS50089">
    <property type="entry name" value="ZF_RING_2"/>
    <property type="match status" value="1"/>
</dbReference>
<feature type="transmembrane region" description="Helical" evidence="5">
    <location>
        <begin position="73"/>
        <end position="101"/>
    </location>
</feature>
<evidence type="ECO:0000256" key="5">
    <source>
        <dbReference type="SAM" id="Phobius"/>
    </source>
</evidence>
<proteinExistence type="predicted"/>
<dbReference type="InterPro" id="IPR001841">
    <property type="entry name" value="Znf_RING"/>
</dbReference>
<evidence type="ECO:0000259" key="6">
    <source>
        <dbReference type="PROSITE" id="PS50089"/>
    </source>
</evidence>
<keyword evidence="1" id="KW-0479">Metal-binding</keyword>
<keyword evidence="5" id="KW-1133">Transmembrane helix</keyword>
<evidence type="ECO:0000256" key="2">
    <source>
        <dbReference type="ARBA" id="ARBA00022771"/>
    </source>
</evidence>
<accession>A0ABR2KDX3</accession>
<comment type="caution">
    <text evidence="7">The sequence shown here is derived from an EMBL/GenBank/DDBJ whole genome shotgun (WGS) entry which is preliminary data.</text>
</comment>
<reference evidence="7 8" key="1">
    <citation type="submission" date="2024-04" db="EMBL/GenBank/DDBJ databases">
        <title>Tritrichomonas musculus Genome.</title>
        <authorList>
            <person name="Alves-Ferreira E."/>
            <person name="Grigg M."/>
            <person name="Lorenzi H."/>
            <person name="Galac M."/>
        </authorList>
    </citation>
    <scope>NUCLEOTIDE SEQUENCE [LARGE SCALE GENOMIC DNA]</scope>
    <source>
        <strain evidence="7 8">EAF2021</strain>
    </source>
</reference>
<protein>
    <recommendedName>
        <fullName evidence="6">RING-type domain-containing protein</fullName>
    </recommendedName>
</protein>
<evidence type="ECO:0000313" key="7">
    <source>
        <dbReference type="EMBL" id="KAK8889335.1"/>
    </source>
</evidence>
<keyword evidence="8" id="KW-1185">Reference proteome</keyword>
<evidence type="ECO:0000256" key="1">
    <source>
        <dbReference type="ARBA" id="ARBA00022723"/>
    </source>
</evidence>
<dbReference type="Proteomes" id="UP001470230">
    <property type="component" value="Unassembled WGS sequence"/>
</dbReference>
<keyword evidence="5" id="KW-0472">Membrane</keyword>
<dbReference type="EMBL" id="JAPFFF010000005">
    <property type="protein sequence ID" value="KAK8889335.1"/>
    <property type="molecule type" value="Genomic_DNA"/>
</dbReference>
<evidence type="ECO:0000313" key="8">
    <source>
        <dbReference type="Proteomes" id="UP001470230"/>
    </source>
</evidence>
<feature type="transmembrane region" description="Helical" evidence="5">
    <location>
        <begin position="121"/>
        <end position="142"/>
    </location>
</feature>
<dbReference type="Gene3D" id="3.30.40.10">
    <property type="entry name" value="Zinc/RING finger domain, C3HC4 (zinc finger)"/>
    <property type="match status" value="1"/>
</dbReference>
<organism evidence="7 8">
    <name type="scientific">Tritrichomonas musculus</name>
    <dbReference type="NCBI Taxonomy" id="1915356"/>
    <lineage>
        <taxon>Eukaryota</taxon>
        <taxon>Metamonada</taxon>
        <taxon>Parabasalia</taxon>
        <taxon>Tritrichomonadida</taxon>
        <taxon>Tritrichomonadidae</taxon>
        <taxon>Tritrichomonas</taxon>
    </lineage>
</organism>
<feature type="transmembrane region" description="Helical" evidence="5">
    <location>
        <begin position="20"/>
        <end position="53"/>
    </location>
</feature>